<protein>
    <submittedName>
        <fullName evidence="1">Glutamate receptor, ionotropic kainate 2</fullName>
    </submittedName>
</protein>
<proteinExistence type="predicted"/>
<keyword evidence="2" id="KW-1185">Reference proteome</keyword>
<keyword evidence="1" id="KW-0675">Receptor</keyword>
<reference evidence="1 2" key="1">
    <citation type="submission" date="2013-11" db="EMBL/GenBank/DDBJ databases">
        <title>Genome sequencing of Stegodyphus mimosarum.</title>
        <authorList>
            <person name="Bechsgaard J."/>
        </authorList>
    </citation>
    <scope>NUCLEOTIDE SEQUENCE [LARGE SCALE GENOMIC DNA]</scope>
</reference>
<organism evidence="1 2">
    <name type="scientific">Stegodyphus mimosarum</name>
    <name type="common">African social velvet spider</name>
    <dbReference type="NCBI Taxonomy" id="407821"/>
    <lineage>
        <taxon>Eukaryota</taxon>
        <taxon>Metazoa</taxon>
        <taxon>Ecdysozoa</taxon>
        <taxon>Arthropoda</taxon>
        <taxon>Chelicerata</taxon>
        <taxon>Arachnida</taxon>
        <taxon>Araneae</taxon>
        <taxon>Araneomorphae</taxon>
        <taxon>Entelegynae</taxon>
        <taxon>Eresoidea</taxon>
        <taxon>Eresidae</taxon>
        <taxon>Stegodyphus</taxon>
    </lineage>
</organism>
<evidence type="ECO:0000313" key="2">
    <source>
        <dbReference type="Proteomes" id="UP000054359"/>
    </source>
</evidence>
<dbReference type="EMBL" id="KK119303">
    <property type="protein sequence ID" value="KFM75326.1"/>
    <property type="molecule type" value="Genomic_DNA"/>
</dbReference>
<name>A0A087UD87_STEMI</name>
<dbReference type="OrthoDB" id="5984008at2759"/>
<gene>
    <name evidence="1" type="ORF">X975_16190</name>
</gene>
<evidence type="ECO:0000313" key="1">
    <source>
        <dbReference type="EMBL" id="KFM75326.1"/>
    </source>
</evidence>
<dbReference type="STRING" id="407821.A0A087UD87"/>
<dbReference type="Gene3D" id="3.40.50.2300">
    <property type="match status" value="2"/>
</dbReference>
<feature type="non-terminal residue" evidence="1">
    <location>
        <position position="135"/>
    </location>
</feature>
<dbReference type="Proteomes" id="UP000054359">
    <property type="component" value="Unassembled WGS sequence"/>
</dbReference>
<sequence length="135" mass="16526">MYNFEPDLTYREVFWKVKKDLQKLREKRIWDVTDVHTLKTEQDERYKIVLDVHTRNLYSVLKQAQQIGMMSEHQEYFITSLDLHTVELEDFKYSRANISSLRLIKDRNNDYYRLIDAMQRPPYNYDTGQELRLRA</sequence>
<dbReference type="AlphaFoldDB" id="A0A087UD87"/>
<accession>A0A087UD87</accession>